<sequence length="30" mass="3404">MEVFLGLKDLKTTTSNIAAFNLMHDTSLEY</sequence>
<proteinExistence type="predicted"/>
<gene>
    <name evidence="1" type="ORF">GHA_00007</name>
    <name evidence="2" type="ORF">TML_03665</name>
</gene>
<organism evidence="1 3">
    <name type="scientific">Citrobacter werkmanii</name>
    <dbReference type="NCBI Taxonomy" id="67827"/>
    <lineage>
        <taxon>Bacteria</taxon>
        <taxon>Pseudomonadati</taxon>
        <taxon>Pseudomonadota</taxon>
        <taxon>Gammaproteobacteria</taxon>
        <taxon>Enterobacterales</taxon>
        <taxon>Enterobacteriaceae</taxon>
        <taxon>Citrobacter</taxon>
        <taxon>Citrobacter freundii complex</taxon>
    </lineage>
</organism>
<protein>
    <submittedName>
        <fullName evidence="1">Uncharacterized protein</fullName>
    </submittedName>
</protein>
<evidence type="ECO:0000313" key="4">
    <source>
        <dbReference type="Proteomes" id="UP000837205"/>
    </source>
</evidence>
<dbReference type="EMBL" id="CAHPQX010000001">
    <property type="protein sequence ID" value="CAB5522999.1"/>
    <property type="molecule type" value="Genomic_DNA"/>
</dbReference>
<dbReference type="Proteomes" id="UP000837205">
    <property type="component" value="Unassembled WGS sequence"/>
</dbReference>
<evidence type="ECO:0000313" key="3">
    <source>
        <dbReference type="Proteomes" id="UP000834503"/>
    </source>
</evidence>
<accession>A0A9N8CIM2</accession>
<name>A0A9N8CIM2_9ENTR</name>
<evidence type="ECO:0000313" key="2">
    <source>
        <dbReference type="EMBL" id="CAC9222266.1"/>
    </source>
</evidence>
<comment type="caution">
    <text evidence="1">The sequence shown here is derived from an EMBL/GenBank/DDBJ whole genome shotgun (WGS) entry which is preliminary data.</text>
</comment>
<keyword evidence="4" id="KW-1185">Reference proteome</keyword>
<dbReference type="EMBL" id="CAIIUA010000001">
    <property type="protein sequence ID" value="CAC9222266.1"/>
    <property type="molecule type" value="Genomic_DNA"/>
</dbReference>
<dbReference type="AlphaFoldDB" id="A0A9N8CIM2"/>
<dbReference type="Proteomes" id="UP000834503">
    <property type="component" value="Unassembled WGS sequence"/>
</dbReference>
<reference evidence="1" key="1">
    <citation type="submission" date="2020-05" db="EMBL/GenBank/DDBJ databases">
        <authorList>
            <person name="Delgado-Blas J."/>
        </authorList>
    </citation>
    <scope>NUCLEOTIDE SEQUENCE</scope>
    <source>
        <strain evidence="1">BB1459</strain>
        <strain evidence="2">BB1480</strain>
    </source>
</reference>
<evidence type="ECO:0000313" key="1">
    <source>
        <dbReference type="EMBL" id="CAB5522999.1"/>
    </source>
</evidence>